<reference evidence="2 3" key="1">
    <citation type="submission" date="2019-11" db="EMBL/GenBank/DDBJ databases">
        <title>Comparison of genomes from free-living endosymbiotic cyanobacteria isolated from Azolla.</title>
        <authorList>
            <person name="Thiel T."/>
            <person name="Pratte B."/>
        </authorList>
    </citation>
    <scope>NUCLEOTIDE SEQUENCE [LARGE SCALE GENOMIC DNA]</scope>
    <source>
        <strain evidence="2 3">N2B</strain>
    </source>
</reference>
<keyword evidence="1" id="KW-0812">Transmembrane</keyword>
<organism evidence="2 3">
    <name type="scientific">Trichormus variabilis N2B</name>
    <dbReference type="NCBI Taxonomy" id="2681315"/>
    <lineage>
        <taxon>Bacteria</taxon>
        <taxon>Bacillati</taxon>
        <taxon>Cyanobacteriota</taxon>
        <taxon>Cyanophyceae</taxon>
        <taxon>Nostocales</taxon>
        <taxon>Nostocaceae</taxon>
        <taxon>Trichormus</taxon>
    </lineage>
</organism>
<feature type="transmembrane region" description="Helical" evidence="1">
    <location>
        <begin position="188"/>
        <end position="212"/>
    </location>
</feature>
<feature type="transmembrane region" description="Helical" evidence="1">
    <location>
        <begin position="363"/>
        <end position="381"/>
    </location>
</feature>
<feature type="transmembrane region" description="Helical" evidence="1">
    <location>
        <begin position="155"/>
        <end position="176"/>
    </location>
</feature>
<gene>
    <name evidence="2" type="ORF">GNE12_03315</name>
</gene>
<feature type="transmembrane region" description="Helical" evidence="1">
    <location>
        <begin position="287"/>
        <end position="306"/>
    </location>
</feature>
<keyword evidence="1" id="KW-1133">Transmembrane helix</keyword>
<name>A0ABR6S3M5_ANAVA</name>
<feature type="transmembrane region" description="Helical" evidence="1">
    <location>
        <begin position="448"/>
        <end position="473"/>
    </location>
</feature>
<feature type="transmembrane region" description="Helical" evidence="1">
    <location>
        <begin position="108"/>
        <end position="129"/>
    </location>
</feature>
<sequence>MPIFGVPPMMQNFMYKLSEWNPQLLREIKGRWQLRNILLAVAVSLLSQFILFIYCQTQLPAQYINSYSSYEITHKYCTGVTNDFNSPSCLLDEYDRVIINWQLWSQDVFTLLSFTAILTLLVGGAYLLISDLATEERRATLNFIRLSPQSPESILYGKMLGVPILLYFGLSLAIPFHLSLGINAQIPLIQILCFYGVLIVSSIFYYSGALLFGLVGTWLGGFQAWLGSGLILGFLLLAKAALRDSRTGNYPFTIFHLFSPNYFLNDYSGEFEFAGIHWFALPLGSSLPIMVCFNILVYLIGTYFFWQSLNRCYRDKNATMLSKKQSYLLTSCFVILTLGFANWQSQFLDKSYSYLGLKENLATLMFLDLGLFLYLIAALTPNRQTLQDWSRYRHMYMYQKLGKSKLISDLIWGEKSPGILAIAINAIIAISCLIFFTLVVPGSTSDKLIVLLSVVFAGSLAIIYAALAQLLLLMKNEQRLFWANGMVGTVIILPPIVLAMLFSNPGNQPFLWLLSVAAPIIILYPSTGYIPTMTAFLALLGHGGILGLLMFQITRQLKKSGESATKALLAGN</sequence>
<dbReference type="Proteomes" id="UP000570851">
    <property type="component" value="Unassembled WGS sequence"/>
</dbReference>
<keyword evidence="3" id="KW-1185">Reference proteome</keyword>
<keyword evidence="1" id="KW-0472">Membrane</keyword>
<feature type="transmembrane region" description="Helical" evidence="1">
    <location>
        <begin position="419"/>
        <end position="442"/>
    </location>
</feature>
<proteinExistence type="predicted"/>
<comment type="caution">
    <text evidence="2">The sequence shown here is derived from an EMBL/GenBank/DDBJ whole genome shotgun (WGS) entry which is preliminary data.</text>
</comment>
<accession>A0ABR6S3M5</accession>
<evidence type="ECO:0000313" key="3">
    <source>
        <dbReference type="Proteomes" id="UP000570851"/>
    </source>
</evidence>
<feature type="transmembrane region" description="Helical" evidence="1">
    <location>
        <begin position="327"/>
        <end position="343"/>
    </location>
</feature>
<feature type="transmembrane region" description="Helical" evidence="1">
    <location>
        <begin position="36"/>
        <end position="54"/>
    </location>
</feature>
<feature type="transmembrane region" description="Helical" evidence="1">
    <location>
        <begin position="533"/>
        <end position="553"/>
    </location>
</feature>
<feature type="transmembrane region" description="Helical" evidence="1">
    <location>
        <begin position="480"/>
        <end position="503"/>
    </location>
</feature>
<evidence type="ECO:0008006" key="4">
    <source>
        <dbReference type="Google" id="ProtNLM"/>
    </source>
</evidence>
<dbReference type="EMBL" id="JACKZP010000007">
    <property type="protein sequence ID" value="MBC1300942.1"/>
    <property type="molecule type" value="Genomic_DNA"/>
</dbReference>
<feature type="transmembrane region" description="Helical" evidence="1">
    <location>
        <begin position="224"/>
        <end position="242"/>
    </location>
</feature>
<evidence type="ECO:0000256" key="1">
    <source>
        <dbReference type="SAM" id="Phobius"/>
    </source>
</evidence>
<evidence type="ECO:0000313" key="2">
    <source>
        <dbReference type="EMBL" id="MBC1300942.1"/>
    </source>
</evidence>
<protein>
    <recommendedName>
        <fullName evidence="4">ABC transporter permease</fullName>
    </recommendedName>
</protein>